<dbReference type="EMBL" id="SBKO01000006">
    <property type="protein sequence ID" value="RXR16334.1"/>
    <property type="molecule type" value="Genomic_DNA"/>
</dbReference>
<comment type="caution">
    <text evidence="3">The sequence shown here is derived from an EMBL/GenBank/DDBJ whole genome shotgun (WGS) entry which is preliminary data.</text>
</comment>
<name>A0A4Q1K1P7_9FLAO</name>
<evidence type="ECO:0000256" key="1">
    <source>
        <dbReference type="SAM" id="MobiDB-lite"/>
    </source>
</evidence>
<evidence type="ECO:0000256" key="2">
    <source>
        <dbReference type="SAM" id="SignalP"/>
    </source>
</evidence>
<sequence>MKNILKIVVVSVILFLVTPETTFAQGPPPWAPAHGYRAKTRYVYFPDQNMYYDLKARNYIYLSGPNWVVRATLPKLFIGINLGRSSQIELDFYDERPYRYNATHIVKYKKAKKAKPQKVKVIEVYNNGPQGHGHGNGHGHGKGKH</sequence>
<dbReference type="RefSeq" id="WP_129436612.1">
    <property type="nucleotide sequence ID" value="NZ_SBKO01000006.1"/>
</dbReference>
<feature type="compositionally biased region" description="Basic residues" evidence="1">
    <location>
        <begin position="135"/>
        <end position="145"/>
    </location>
</feature>
<dbReference type="OrthoDB" id="1367720at2"/>
<protein>
    <submittedName>
        <fullName evidence="3">Uncharacterized protein</fullName>
    </submittedName>
</protein>
<keyword evidence="4" id="KW-1185">Reference proteome</keyword>
<accession>A0A4Q1K1P7</accession>
<dbReference type="Proteomes" id="UP000290283">
    <property type="component" value="Unassembled WGS sequence"/>
</dbReference>
<gene>
    <name evidence="3" type="ORF">EQG63_12000</name>
</gene>
<reference evidence="4" key="1">
    <citation type="submission" date="2019-01" db="EMBL/GenBank/DDBJ databases">
        <title>Cytophagaceae bacterium strain CAR-16.</title>
        <authorList>
            <person name="Chen W.-M."/>
        </authorList>
    </citation>
    <scope>NUCLEOTIDE SEQUENCE [LARGE SCALE GENOMIC DNA]</scope>
    <source>
        <strain evidence="4">LLJ-11</strain>
    </source>
</reference>
<feature type="chain" id="PRO_5020390213" evidence="2">
    <location>
        <begin position="25"/>
        <end position="145"/>
    </location>
</feature>
<evidence type="ECO:0000313" key="4">
    <source>
        <dbReference type="Proteomes" id="UP000290283"/>
    </source>
</evidence>
<feature type="signal peptide" evidence="2">
    <location>
        <begin position="1"/>
        <end position="24"/>
    </location>
</feature>
<feature type="region of interest" description="Disordered" evidence="1">
    <location>
        <begin position="126"/>
        <end position="145"/>
    </location>
</feature>
<proteinExistence type="predicted"/>
<evidence type="ECO:0000313" key="3">
    <source>
        <dbReference type="EMBL" id="RXR16334.1"/>
    </source>
</evidence>
<dbReference type="AlphaFoldDB" id="A0A4Q1K1P7"/>
<organism evidence="3 4">
    <name type="scientific">Flavobacterium amnicola</name>
    <dbReference type="NCBI Taxonomy" id="2506422"/>
    <lineage>
        <taxon>Bacteria</taxon>
        <taxon>Pseudomonadati</taxon>
        <taxon>Bacteroidota</taxon>
        <taxon>Flavobacteriia</taxon>
        <taxon>Flavobacteriales</taxon>
        <taxon>Flavobacteriaceae</taxon>
        <taxon>Flavobacterium</taxon>
    </lineage>
</organism>
<keyword evidence="2" id="KW-0732">Signal</keyword>